<dbReference type="Gene3D" id="1.10.443.10">
    <property type="entry name" value="Intergrase catalytic core"/>
    <property type="match status" value="1"/>
</dbReference>
<keyword evidence="3" id="KW-0233">DNA recombination</keyword>
<dbReference type="CDD" id="cd01185">
    <property type="entry name" value="INTN1_C_like"/>
    <property type="match status" value="1"/>
</dbReference>
<dbReference type="InterPro" id="IPR010998">
    <property type="entry name" value="Integrase_recombinase_N"/>
</dbReference>
<dbReference type="Gene3D" id="1.10.150.130">
    <property type="match status" value="1"/>
</dbReference>
<reference evidence="5 6" key="1">
    <citation type="journal article" date="2014" name="Int. J. Syst. Evol. Microbiol.">
        <title>Carboxylicivirga gen. nov. in the family Marinilabiliaceae with two novel species, Carboxylicivirga mesophila sp. nov. and Carboxylicivirga taeanensis sp. nov., and reclassification of Cytophaga fermentans as Saccharicrinis fermentans gen. nov., comb. nov.</title>
        <authorList>
            <person name="Yang S.H."/>
            <person name="Seo H.S."/>
            <person name="Woo J.H."/>
            <person name="Oh H.M."/>
            <person name="Jang H."/>
            <person name="Lee J.H."/>
            <person name="Kim S.J."/>
            <person name="Kwon K.K."/>
        </authorList>
    </citation>
    <scope>NUCLEOTIDE SEQUENCE [LARGE SCALE GENOMIC DNA]</scope>
    <source>
        <strain evidence="5 6">JCM 18290</strain>
    </source>
</reference>
<dbReference type="SUPFAM" id="SSF56349">
    <property type="entry name" value="DNA breaking-rejoining enzymes"/>
    <property type="match status" value="1"/>
</dbReference>
<dbReference type="PROSITE" id="PS51898">
    <property type="entry name" value="TYR_RECOMBINASE"/>
    <property type="match status" value="1"/>
</dbReference>
<dbReference type="InterPro" id="IPR035386">
    <property type="entry name" value="Arm-DNA-bind_5"/>
</dbReference>
<sequence>MRLTINFLLKHSRKNEAVSPIYARLTIQNRRMELATKLQVDPEIWDETTKRCIGKTTLAKSINRQLQQFEVKLRGIFSHLVALGDEFDVNDIKDEFLGVRKKQTGLLEVFTYYLETIEKGIGKGYAFRTLKHYRVTYKRVQLYIKSLKRNDYPISKVNYKFLNGFDVYLKANYPIIQNTVWNYHKHLRRVLNLGVSLEHISVNPYNRFKVKLEPTHREFITLKELGMIEKKKLNVVRLSAIRDAFVFACYTGLSYADISKLSEKHLRVDDNDKEWIIINRSKNNNRCMIPLFPNAKAIIEKYKDFPESMLKGRLLPILSNQRMNAYLKELADICGIDKDLSMHVARHTFATSVTLSNGVPIETVSKILGHTSLKTTQIYAKVIASKISSDMDDLQRKLNL</sequence>
<gene>
    <name evidence="5" type="ORF">KEM09_00865</name>
</gene>
<dbReference type="InterPro" id="IPR013762">
    <property type="entry name" value="Integrase-like_cat_sf"/>
</dbReference>
<evidence type="ECO:0000256" key="1">
    <source>
        <dbReference type="ARBA" id="ARBA00008857"/>
    </source>
</evidence>
<evidence type="ECO:0000256" key="3">
    <source>
        <dbReference type="ARBA" id="ARBA00023172"/>
    </source>
</evidence>
<accession>A0ABS5K4J7</accession>
<organism evidence="5 6">
    <name type="scientific">Carboxylicivirga mesophila</name>
    <dbReference type="NCBI Taxonomy" id="1166478"/>
    <lineage>
        <taxon>Bacteria</taxon>
        <taxon>Pseudomonadati</taxon>
        <taxon>Bacteroidota</taxon>
        <taxon>Bacteroidia</taxon>
        <taxon>Marinilabiliales</taxon>
        <taxon>Marinilabiliaceae</taxon>
        <taxon>Carboxylicivirga</taxon>
    </lineage>
</organism>
<keyword evidence="6" id="KW-1185">Reference proteome</keyword>
<keyword evidence="2" id="KW-0238">DNA-binding</keyword>
<dbReference type="PANTHER" id="PTHR30349">
    <property type="entry name" value="PHAGE INTEGRASE-RELATED"/>
    <property type="match status" value="1"/>
</dbReference>
<comment type="similarity">
    <text evidence="1">Belongs to the 'phage' integrase family.</text>
</comment>
<dbReference type="EMBL" id="JAGUCN010000001">
    <property type="protein sequence ID" value="MBS2209934.1"/>
    <property type="molecule type" value="Genomic_DNA"/>
</dbReference>
<dbReference type="Pfam" id="PF13102">
    <property type="entry name" value="Phage_int_SAM_5"/>
    <property type="match status" value="1"/>
</dbReference>
<dbReference type="InterPro" id="IPR050090">
    <property type="entry name" value="Tyrosine_recombinase_XerCD"/>
</dbReference>
<dbReference type="Pfam" id="PF17293">
    <property type="entry name" value="Arm-DNA-bind_5"/>
    <property type="match status" value="1"/>
</dbReference>
<dbReference type="InterPro" id="IPR025269">
    <property type="entry name" value="SAM-like_dom"/>
</dbReference>
<evidence type="ECO:0000259" key="4">
    <source>
        <dbReference type="PROSITE" id="PS51898"/>
    </source>
</evidence>
<dbReference type="Pfam" id="PF00589">
    <property type="entry name" value="Phage_integrase"/>
    <property type="match status" value="1"/>
</dbReference>
<dbReference type="InterPro" id="IPR011010">
    <property type="entry name" value="DNA_brk_join_enz"/>
</dbReference>
<name>A0ABS5K4J7_9BACT</name>
<dbReference type="Proteomes" id="UP000721861">
    <property type="component" value="Unassembled WGS sequence"/>
</dbReference>
<evidence type="ECO:0000313" key="6">
    <source>
        <dbReference type="Proteomes" id="UP000721861"/>
    </source>
</evidence>
<dbReference type="RefSeq" id="WP_212223886.1">
    <property type="nucleotide sequence ID" value="NZ_JAGUCN010000001.1"/>
</dbReference>
<dbReference type="InterPro" id="IPR002104">
    <property type="entry name" value="Integrase_catalytic"/>
</dbReference>
<comment type="caution">
    <text evidence="5">The sequence shown here is derived from an EMBL/GenBank/DDBJ whole genome shotgun (WGS) entry which is preliminary data.</text>
</comment>
<evidence type="ECO:0000313" key="5">
    <source>
        <dbReference type="EMBL" id="MBS2209934.1"/>
    </source>
</evidence>
<evidence type="ECO:0000256" key="2">
    <source>
        <dbReference type="ARBA" id="ARBA00023125"/>
    </source>
</evidence>
<proteinExistence type="inferred from homology"/>
<protein>
    <submittedName>
        <fullName evidence="5">Site-specific integrase</fullName>
    </submittedName>
</protein>
<dbReference type="PANTHER" id="PTHR30349:SF64">
    <property type="entry name" value="PROPHAGE INTEGRASE INTD-RELATED"/>
    <property type="match status" value="1"/>
</dbReference>
<feature type="domain" description="Tyr recombinase" evidence="4">
    <location>
        <begin position="215"/>
        <end position="392"/>
    </location>
</feature>